<dbReference type="Proteomes" id="UP001305779">
    <property type="component" value="Unassembled WGS sequence"/>
</dbReference>
<dbReference type="EMBL" id="JAXOVC010000007">
    <property type="protein sequence ID" value="KAK4498862.1"/>
    <property type="molecule type" value="Genomic_DNA"/>
</dbReference>
<feature type="region of interest" description="Disordered" evidence="1">
    <location>
        <begin position="1"/>
        <end position="29"/>
    </location>
</feature>
<dbReference type="SUPFAM" id="SSF82199">
    <property type="entry name" value="SET domain"/>
    <property type="match status" value="1"/>
</dbReference>
<accession>A0ABR0EBI6</accession>
<dbReference type="InterPro" id="IPR053185">
    <property type="entry name" value="SET_domain_protein"/>
</dbReference>
<dbReference type="InterPro" id="IPR046341">
    <property type="entry name" value="SET_dom_sf"/>
</dbReference>
<feature type="domain" description="SET" evidence="2">
    <location>
        <begin position="49"/>
        <end position="187"/>
    </location>
</feature>
<organism evidence="3 4">
    <name type="scientific">Zasmidium cellare</name>
    <name type="common">Wine cellar mold</name>
    <name type="synonym">Racodium cellare</name>
    <dbReference type="NCBI Taxonomy" id="395010"/>
    <lineage>
        <taxon>Eukaryota</taxon>
        <taxon>Fungi</taxon>
        <taxon>Dikarya</taxon>
        <taxon>Ascomycota</taxon>
        <taxon>Pezizomycotina</taxon>
        <taxon>Dothideomycetes</taxon>
        <taxon>Dothideomycetidae</taxon>
        <taxon>Mycosphaerellales</taxon>
        <taxon>Mycosphaerellaceae</taxon>
        <taxon>Zasmidium</taxon>
    </lineage>
</organism>
<dbReference type="PROSITE" id="PS50280">
    <property type="entry name" value="SET"/>
    <property type="match status" value="1"/>
</dbReference>
<name>A0ABR0EBI6_ZASCE</name>
<dbReference type="SMART" id="SM00317">
    <property type="entry name" value="SET"/>
    <property type="match status" value="1"/>
</dbReference>
<dbReference type="Gene3D" id="2.170.270.10">
    <property type="entry name" value="SET domain"/>
    <property type="match status" value="1"/>
</dbReference>
<dbReference type="Pfam" id="PF00856">
    <property type="entry name" value="SET"/>
    <property type="match status" value="1"/>
</dbReference>
<reference evidence="3 4" key="1">
    <citation type="journal article" date="2023" name="G3 (Bethesda)">
        <title>A chromosome-level genome assembly of Zasmidium syzygii isolated from banana leaves.</title>
        <authorList>
            <person name="van Westerhoven A.C."/>
            <person name="Mehrabi R."/>
            <person name="Talebi R."/>
            <person name="Steentjes M.B.F."/>
            <person name="Corcolon B."/>
            <person name="Chong P.A."/>
            <person name="Kema G.H.J."/>
            <person name="Seidl M.F."/>
        </authorList>
    </citation>
    <scope>NUCLEOTIDE SEQUENCE [LARGE SCALE GENOMIC DNA]</scope>
    <source>
        <strain evidence="3 4">P124</strain>
    </source>
</reference>
<dbReference type="CDD" id="cd20071">
    <property type="entry name" value="SET_SMYD"/>
    <property type="match status" value="1"/>
</dbReference>
<keyword evidence="4" id="KW-1185">Reference proteome</keyword>
<gene>
    <name evidence="3" type="ORF">PRZ48_009372</name>
</gene>
<protein>
    <recommendedName>
        <fullName evidence="2">SET domain-containing protein</fullName>
    </recommendedName>
</protein>
<evidence type="ECO:0000259" key="2">
    <source>
        <dbReference type="PROSITE" id="PS50280"/>
    </source>
</evidence>
<evidence type="ECO:0000256" key="1">
    <source>
        <dbReference type="SAM" id="MobiDB-lite"/>
    </source>
</evidence>
<dbReference type="PANTHER" id="PTHR47332:SF4">
    <property type="entry name" value="SET DOMAIN-CONTAINING PROTEIN 5"/>
    <property type="match status" value="1"/>
</dbReference>
<sequence>MAGKKEKAKARKAAAAATKTAPSSTSSKKSINQIFFPPGYGSTQTQSFKYFEIKAIEGKGLGAFATRPIKAFTTIYHEQSIMTFYKDRSQVSENDLIAAYEKLSPQDKYTFDTMRNCHGMCGCKGGLFFANTFGLRGGGVGCFPNCSRLNHSCQANCMIDTHEEYDEKKITVLKDLKPGDELTFHYVLNTQFMTNEERQELLTSEDFGFVSCRCQVCTLPPADKFISDSRRQIMRHLLYWIEGADLNEVPPASLGPHPGDLPDMVLASHILLFCHLAEAEGVVVGSRLGTSFAKLIHFVIFRAAMKRVRQLPERIWNNVQTWWKRAQFYGTGGSVLDYRDIDLFNTVEDFISCVRDDGEINWKEFQNPLREVTENSSWSELCLPLRSAQIKVSNLMRLFG</sequence>
<comment type="caution">
    <text evidence="3">The sequence shown here is derived from an EMBL/GenBank/DDBJ whole genome shotgun (WGS) entry which is preliminary data.</text>
</comment>
<feature type="compositionally biased region" description="Low complexity" evidence="1">
    <location>
        <begin position="13"/>
        <end position="29"/>
    </location>
</feature>
<evidence type="ECO:0000313" key="4">
    <source>
        <dbReference type="Proteomes" id="UP001305779"/>
    </source>
</evidence>
<evidence type="ECO:0000313" key="3">
    <source>
        <dbReference type="EMBL" id="KAK4498862.1"/>
    </source>
</evidence>
<dbReference type="PANTHER" id="PTHR47332">
    <property type="entry name" value="SET DOMAIN-CONTAINING PROTEIN 5"/>
    <property type="match status" value="1"/>
</dbReference>
<proteinExistence type="predicted"/>
<dbReference type="InterPro" id="IPR001214">
    <property type="entry name" value="SET_dom"/>
</dbReference>
<feature type="compositionally biased region" description="Basic residues" evidence="1">
    <location>
        <begin position="1"/>
        <end position="12"/>
    </location>
</feature>